<feature type="compositionally biased region" description="Basic and acidic residues" evidence="2">
    <location>
        <begin position="1009"/>
        <end position="1018"/>
    </location>
</feature>
<dbReference type="SMART" id="SM00268">
    <property type="entry name" value="ACTIN"/>
    <property type="match status" value="1"/>
</dbReference>
<dbReference type="RefSeq" id="XP_011270195.1">
    <property type="nucleotide sequence ID" value="XM_011271893.1"/>
</dbReference>
<gene>
    <name evidence="5" type="ORF">CAOG_008595</name>
</gene>
<dbReference type="InParanoid" id="A0A0D2X1P7"/>
<feature type="compositionally biased region" description="Polar residues" evidence="2">
    <location>
        <begin position="50"/>
        <end position="59"/>
    </location>
</feature>
<dbReference type="Pfam" id="PF00169">
    <property type="entry name" value="PH"/>
    <property type="match status" value="1"/>
</dbReference>
<accession>A0A0D2X1P7</accession>
<reference evidence="6" key="1">
    <citation type="submission" date="2011-02" db="EMBL/GenBank/DDBJ databases">
        <title>The Genome Sequence of Capsaspora owczarzaki ATCC 30864.</title>
        <authorList>
            <person name="Russ C."/>
            <person name="Cuomo C."/>
            <person name="Burger G."/>
            <person name="Gray M.W."/>
            <person name="Holland P.W.H."/>
            <person name="King N."/>
            <person name="Lang F.B.F."/>
            <person name="Roger A.J."/>
            <person name="Ruiz-Trillo I."/>
            <person name="Young S.K."/>
            <person name="Zeng Q."/>
            <person name="Gargeya S."/>
            <person name="Alvarado L."/>
            <person name="Berlin A."/>
            <person name="Chapman S.B."/>
            <person name="Chen Z."/>
            <person name="Freedman E."/>
            <person name="Gellesch M."/>
            <person name="Goldberg J."/>
            <person name="Griggs A."/>
            <person name="Gujja S."/>
            <person name="Heilman E."/>
            <person name="Heiman D."/>
            <person name="Howarth C."/>
            <person name="Mehta T."/>
            <person name="Neiman D."/>
            <person name="Pearson M."/>
            <person name="Roberts A."/>
            <person name="Saif S."/>
            <person name="Shea T."/>
            <person name="Shenoy N."/>
            <person name="Sisk P."/>
            <person name="Stolte C."/>
            <person name="Sykes S."/>
            <person name="White J."/>
            <person name="Yandava C."/>
            <person name="Haas B."/>
            <person name="Nusbaum C."/>
            <person name="Birren B."/>
        </authorList>
    </citation>
    <scope>NUCLEOTIDE SEQUENCE</scope>
    <source>
        <strain evidence="6">ATCC 30864</strain>
    </source>
</reference>
<feature type="region of interest" description="Disordered" evidence="2">
    <location>
        <begin position="688"/>
        <end position="710"/>
    </location>
</feature>
<feature type="domain" description="PH" evidence="3">
    <location>
        <begin position="1144"/>
        <end position="1252"/>
    </location>
</feature>
<dbReference type="InterPro" id="IPR004000">
    <property type="entry name" value="Actin"/>
</dbReference>
<feature type="region of interest" description="Disordered" evidence="2">
    <location>
        <begin position="34"/>
        <end position="66"/>
    </location>
</feature>
<keyword evidence="6" id="KW-1185">Reference proteome</keyword>
<feature type="region of interest" description="Disordered" evidence="2">
    <location>
        <begin position="213"/>
        <end position="239"/>
    </location>
</feature>
<dbReference type="InterPro" id="IPR036361">
    <property type="entry name" value="SAP_dom_sf"/>
</dbReference>
<feature type="compositionally biased region" description="Polar residues" evidence="2">
    <location>
        <begin position="1503"/>
        <end position="1539"/>
    </location>
</feature>
<evidence type="ECO:0000313" key="6">
    <source>
        <dbReference type="Proteomes" id="UP000008743"/>
    </source>
</evidence>
<feature type="region of interest" description="Disordered" evidence="2">
    <location>
        <begin position="1494"/>
        <end position="1539"/>
    </location>
</feature>
<dbReference type="PROSITE" id="PS50003">
    <property type="entry name" value="PH_DOMAIN"/>
    <property type="match status" value="1"/>
</dbReference>
<dbReference type="PhylomeDB" id="A0A0D2X1P7"/>
<proteinExistence type="inferred from homology"/>
<dbReference type="PANTHER" id="PTHR11937">
    <property type="entry name" value="ACTIN"/>
    <property type="match status" value="1"/>
</dbReference>
<dbReference type="GO" id="GO:0035091">
    <property type="term" value="F:phosphatidylinositol binding"/>
    <property type="evidence" value="ECO:0007669"/>
    <property type="project" value="InterPro"/>
</dbReference>
<dbReference type="EMBL" id="KE346362">
    <property type="protein sequence ID" value="KJE91179.1"/>
    <property type="molecule type" value="Genomic_DNA"/>
</dbReference>
<dbReference type="SMART" id="SM00312">
    <property type="entry name" value="PX"/>
    <property type="match status" value="1"/>
</dbReference>
<evidence type="ECO:0008006" key="7">
    <source>
        <dbReference type="Google" id="ProtNLM"/>
    </source>
</evidence>
<dbReference type="OrthoDB" id="337660at2759"/>
<feature type="domain" description="PX" evidence="4">
    <location>
        <begin position="862"/>
        <end position="977"/>
    </location>
</feature>
<organism evidence="5 6">
    <name type="scientific">Capsaspora owczarzaki (strain ATCC 30864)</name>
    <dbReference type="NCBI Taxonomy" id="595528"/>
    <lineage>
        <taxon>Eukaryota</taxon>
        <taxon>Filasterea</taxon>
        <taxon>Capsaspora</taxon>
    </lineage>
</organism>
<feature type="region of interest" description="Disordered" evidence="2">
    <location>
        <begin position="826"/>
        <end position="855"/>
    </location>
</feature>
<protein>
    <recommendedName>
        <fullName evidence="7">Actin</fullName>
    </recommendedName>
</protein>
<dbReference type="SUPFAM" id="SSF68906">
    <property type="entry name" value="SAP domain"/>
    <property type="match status" value="1"/>
</dbReference>
<dbReference type="InterPro" id="IPR011993">
    <property type="entry name" value="PH-like_dom_sf"/>
</dbReference>
<feature type="compositionally biased region" description="Low complexity" evidence="2">
    <location>
        <begin position="688"/>
        <end position="702"/>
    </location>
</feature>
<dbReference type="Pfam" id="PF00022">
    <property type="entry name" value="Actin"/>
    <property type="match status" value="1"/>
</dbReference>
<feature type="compositionally biased region" description="Low complexity" evidence="2">
    <location>
        <begin position="842"/>
        <end position="855"/>
    </location>
</feature>
<feature type="compositionally biased region" description="Polar residues" evidence="2">
    <location>
        <begin position="1077"/>
        <end position="1097"/>
    </location>
</feature>
<evidence type="ECO:0000259" key="4">
    <source>
        <dbReference type="PROSITE" id="PS50195"/>
    </source>
</evidence>
<evidence type="ECO:0000256" key="1">
    <source>
        <dbReference type="RuleBase" id="RU000487"/>
    </source>
</evidence>
<evidence type="ECO:0000313" key="5">
    <source>
        <dbReference type="EMBL" id="KJE91179.1"/>
    </source>
</evidence>
<dbReference type="SUPFAM" id="SSF50729">
    <property type="entry name" value="PH domain-like"/>
    <property type="match status" value="1"/>
</dbReference>
<dbReference type="SUPFAM" id="SSF53067">
    <property type="entry name" value="Actin-like ATPase domain"/>
    <property type="match status" value="2"/>
</dbReference>
<name>A0A0D2X1P7_CAPO3</name>
<sequence>MADARLSELQQQQKLEDDAFAAFQQSLNSIDRLLTEPKASSTKDSLRVAASQQAHTNHQPAPSPAATAAPFLLHDWNTAFQTDFIPFFPASTDAASSAASTQAAPAPAATAPAVSADFDMDLPDWNQLIADFETVRDELEGKAAAPAPSLATQAPVARRSAADLLEAVLAEHQRGIANVAAMLSTPSDLPSANIASPAPEVLPPPAPVVEHVAPATTQQQQQQQQQPISLTEVKPQQPEEDIFESAEALLAAVNAMTSEDAAKMVAASMYTPAAAEISGIQLLGATHQQPEAPAAAQSIEQLAAPAVKSASAPLPADQSPPSGLADTNIDEMSEKEINLVIAHCERQIALEARIQSGLDTIITLSSADEDAEVRLENELRRTECLRRLSDLHARLSQCTARLRKLAVTSQMSPQQSGTEEPVLAAVSAPAAAAAVIVAVPVAETGVATQLDDDAATEVKTIVSATAPIAVEVQPISVDASQVEPHIDFTSRRLVSIEQTSVAEPVDASSTIESVSTVESASAVENASTIESAAPPSTLAVEPVPAMPSVAPTFTESAPPLLKEPAASISTFDVASQIASMAAAMLAESQAEQHAQQTAAATFAKTEQSTISSAVEPTLPVAGPTVPLVGVGLTRQAAVVEEAVDMDQLVADFLADSSWDVPAPASSTSSSSATATTVASTSISTEQVVATPLTQTTSAPTTSKNDNHEQPLVRTSTSVASLVSTFSGQRSPSITHLNGIASGKPDAVPSVSPNKEEIVRSAVSIASLTAKFNSNDAVAAAAMASAPRQRGNTETWKRASEISTTSVNASHPSDARKSVYLRSQSDNQALQSSGAGDASATVPSSEPAEVAASSEPLEPAEPFLKVSIPRAVLVDGGLSSMHTAFEIQVSTNLPFFLKNESTIQRRFSEFDWLLTKLTSMHGALPVQLPSKKTLGRFEPSFVEERRKALEAILCVLAANPLYQRERVLQLWLQSATSVSGMMAQLSFSTVDEDDSLRSAVSSMERGVSSENERQKLEDKSADHAVLSSLSVIRLKRILASEKLTAEGCFEKKDLVDRIWQHRNRTVDAKYGVAASVTPIPTQSTSSGKTASTDATASTQKKKPAPDADDVATKWSQIASWDATRLLHNIYTDVRPRIIQKKDPKKLTKVGWLDKQARGQSKISFGKLLKGWKKRWFTLADGSLLYYESDKHTRSLGFLRVRGGKVVARAGGLEVFDAAGRSVIIRMASDQFTPAHEDARNLREWQVALEKESKTTGMEENEYDEASAIIIDSGSADVKAGFALKAPHEPWPNSYFPTVVGVHKEAHLSNFVGMEALRPQNRPFCTLTSPFDPKASYSFEHMEEIWRQAFTQLGVDSAQHALIMTAPQFATMANKRAMAEIMFEKFGVPALYVQQQAVLSMYSYSQISGISVDVGERVDVVPIDEGYVLKQGMTQLQYGGKDITTYLGRLMSESGYRFFSGIESSINRYVKEKISYVSLDFSADLATASQYQEFTVGDQPETPAAESNASTSRQASLSRQASVASQAGGNRQSLFTGSSFDTTKLTDAPTVQSSPFETTLNLDRFNLPDGTQSVKIGSARFRCAEGLFNPLLFGKDNPGIHHLVAKAITATSVDMRRTMARNIYLSGGSTMFPGFPQRLEQELRVLMPNLASYIQVHAHENRKFAAFLGASVVAGLDTFDQMAIWSEDYEERGFDQIVTSNSAWA</sequence>
<feature type="region of interest" description="Disordered" evidence="2">
    <location>
        <begin position="1077"/>
        <end position="1107"/>
    </location>
</feature>
<dbReference type="Gene3D" id="2.30.29.30">
    <property type="entry name" value="Pleckstrin-homology domain (PH domain)/Phosphotyrosine-binding domain (PTB)"/>
    <property type="match status" value="1"/>
</dbReference>
<feature type="compositionally biased region" description="Polar residues" evidence="2">
    <location>
        <begin position="800"/>
        <end position="810"/>
    </location>
</feature>
<comment type="similarity">
    <text evidence="1">Belongs to the actin family.</text>
</comment>
<dbReference type="Pfam" id="PF00787">
    <property type="entry name" value="PX"/>
    <property type="match status" value="1"/>
</dbReference>
<dbReference type="Gene3D" id="3.90.640.10">
    <property type="entry name" value="Actin, Chain A, domain 4"/>
    <property type="match status" value="2"/>
</dbReference>
<dbReference type="InterPro" id="IPR036871">
    <property type="entry name" value="PX_dom_sf"/>
</dbReference>
<feature type="region of interest" description="Disordered" evidence="2">
    <location>
        <begin position="306"/>
        <end position="327"/>
    </location>
</feature>
<dbReference type="PROSITE" id="PS50195">
    <property type="entry name" value="PX"/>
    <property type="match status" value="1"/>
</dbReference>
<dbReference type="InterPro" id="IPR043129">
    <property type="entry name" value="ATPase_NBD"/>
</dbReference>
<evidence type="ECO:0000259" key="3">
    <source>
        <dbReference type="PROSITE" id="PS50003"/>
    </source>
</evidence>
<feature type="region of interest" description="Disordered" evidence="2">
    <location>
        <begin position="782"/>
        <end position="814"/>
    </location>
</feature>
<feature type="region of interest" description="Disordered" evidence="2">
    <location>
        <begin position="999"/>
        <end position="1018"/>
    </location>
</feature>
<feature type="compositionally biased region" description="Low complexity" evidence="2">
    <location>
        <begin position="213"/>
        <end position="226"/>
    </location>
</feature>
<dbReference type="SUPFAM" id="SSF64268">
    <property type="entry name" value="PX domain"/>
    <property type="match status" value="1"/>
</dbReference>
<dbReference type="STRING" id="595528.A0A0D2X1P7"/>
<dbReference type="Proteomes" id="UP000008743">
    <property type="component" value="Unassembled WGS sequence"/>
</dbReference>
<dbReference type="Gene3D" id="3.30.1520.10">
    <property type="entry name" value="Phox-like domain"/>
    <property type="match status" value="1"/>
</dbReference>
<evidence type="ECO:0000256" key="2">
    <source>
        <dbReference type="SAM" id="MobiDB-lite"/>
    </source>
</evidence>
<dbReference type="SMART" id="SM00233">
    <property type="entry name" value="PH"/>
    <property type="match status" value="1"/>
</dbReference>
<dbReference type="InterPro" id="IPR001849">
    <property type="entry name" value="PH_domain"/>
</dbReference>
<dbReference type="InterPro" id="IPR001683">
    <property type="entry name" value="PX_dom"/>
</dbReference>
<dbReference type="Gene3D" id="3.30.420.40">
    <property type="match status" value="4"/>
</dbReference>